<gene>
    <name evidence="1" type="ORF">HAHE_01940</name>
</gene>
<evidence type="ECO:0000313" key="2">
    <source>
        <dbReference type="Proteomes" id="UP001374893"/>
    </source>
</evidence>
<dbReference type="Pfam" id="PF13366">
    <property type="entry name" value="PDDEXK_3"/>
    <property type="match status" value="1"/>
</dbReference>
<reference evidence="1 2" key="1">
    <citation type="submission" date="2021-06" db="EMBL/GenBank/DDBJ databases">
        <title>Complete genome of Haloferula helveola possessing various polysaccharide degrading enzymes.</title>
        <authorList>
            <person name="Takami H."/>
            <person name="Huang C."/>
            <person name="Hamasaki K."/>
        </authorList>
    </citation>
    <scope>NUCLEOTIDE SEQUENCE [LARGE SCALE GENOMIC DNA]</scope>
    <source>
        <strain evidence="1 2">CN-1</strain>
    </source>
</reference>
<dbReference type="RefSeq" id="WP_338687750.1">
    <property type="nucleotide sequence ID" value="NZ_AP024702.1"/>
</dbReference>
<evidence type="ECO:0000313" key="1">
    <source>
        <dbReference type="EMBL" id="BCX46286.1"/>
    </source>
</evidence>
<name>A0ABN6GYB5_9BACT</name>
<dbReference type="EMBL" id="AP024702">
    <property type="protein sequence ID" value="BCX46286.1"/>
    <property type="molecule type" value="Genomic_DNA"/>
</dbReference>
<dbReference type="NCBIfam" id="TIGR04256">
    <property type="entry name" value="GxxExxY"/>
    <property type="match status" value="1"/>
</dbReference>
<organism evidence="1 2">
    <name type="scientific">Haloferula helveola</name>
    <dbReference type="NCBI Taxonomy" id="490095"/>
    <lineage>
        <taxon>Bacteria</taxon>
        <taxon>Pseudomonadati</taxon>
        <taxon>Verrucomicrobiota</taxon>
        <taxon>Verrucomicrobiia</taxon>
        <taxon>Verrucomicrobiales</taxon>
        <taxon>Verrucomicrobiaceae</taxon>
        <taxon>Haloferula</taxon>
    </lineage>
</organism>
<dbReference type="Proteomes" id="UP001374893">
    <property type="component" value="Chromosome"/>
</dbReference>
<accession>A0ABN6GYB5</accession>
<keyword evidence="2" id="KW-1185">Reference proteome</keyword>
<sequence>METNGHELFLKEEAYAVVGCALEVLKGLGHGLLEKPYENALAVELRLQGVEFEQQPRFPVTYKNVQVGEYVPDLITHGQLVVDTKVIDRITSHELGQMMNYLKITGLKVGLILNFKHAKLEWKRVVL</sequence>
<proteinExistence type="predicted"/>
<protein>
    <submittedName>
        <fullName evidence="1">GxxexxY protein</fullName>
    </submittedName>
</protein>
<dbReference type="InterPro" id="IPR026350">
    <property type="entry name" value="GxxExxY"/>
</dbReference>